<dbReference type="GO" id="GO:0016020">
    <property type="term" value="C:membrane"/>
    <property type="evidence" value="ECO:0007669"/>
    <property type="project" value="UniProtKB-SubCell"/>
</dbReference>
<evidence type="ECO:0000313" key="9">
    <source>
        <dbReference type="Proteomes" id="UP001179952"/>
    </source>
</evidence>
<evidence type="ECO:0000256" key="5">
    <source>
        <dbReference type="ARBA" id="ARBA00023136"/>
    </source>
</evidence>
<dbReference type="PANTHER" id="PTHR24298">
    <property type="entry name" value="FLAVONOID 3'-MONOOXYGENASE-RELATED"/>
    <property type="match status" value="1"/>
</dbReference>
<reference evidence="8" key="1">
    <citation type="journal article" date="2023" name="Nat. Commun.">
        <title>Diploid and tetraploid genomes of Acorus and the evolution of monocots.</title>
        <authorList>
            <person name="Ma L."/>
            <person name="Liu K.W."/>
            <person name="Li Z."/>
            <person name="Hsiao Y.Y."/>
            <person name="Qi Y."/>
            <person name="Fu T."/>
            <person name="Tang G.D."/>
            <person name="Zhang D."/>
            <person name="Sun W.H."/>
            <person name="Liu D.K."/>
            <person name="Li Y."/>
            <person name="Chen G.Z."/>
            <person name="Liu X.D."/>
            <person name="Liao X.Y."/>
            <person name="Jiang Y.T."/>
            <person name="Yu X."/>
            <person name="Hao Y."/>
            <person name="Huang J."/>
            <person name="Zhao X.W."/>
            <person name="Ke S."/>
            <person name="Chen Y.Y."/>
            <person name="Wu W.L."/>
            <person name="Hsu J.L."/>
            <person name="Lin Y.F."/>
            <person name="Huang M.D."/>
            <person name="Li C.Y."/>
            <person name="Huang L."/>
            <person name="Wang Z.W."/>
            <person name="Zhao X."/>
            <person name="Zhong W.Y."/>
            <person name="Peng D.H."/>
            <person name="Ahmad S."/>
            <person name="Lan S."/>
            <person name="Zhang J.S."/>
            <person name="Tsai W.C."/>
            <person name="Van de Peer Y."/>
            <person name="Liu Z.J."/>
        </authorList>
    </citation>
    <scope>NUCLEOTIDE SEQUENCE</scope>
    <source>
        <strain evidence="8">SCP</strain>
    </source>
</reference>
<keyword evidence="3 6" id="KW-0479">Metal-binding</keyword>
<dbReference type="PANTHER" id="PTHR24298:SF491">
    <property type="entry name" value="CYTOCHROME P450 93A2"/>
    <property type="match status" value="1"/>
</dbReference>
<evidence type="ECO:0000256" key="6">
    <source>
        <dbReference type="PIRSR" id="PIRSR602401-1"/>
    </source>
</evidence>
<comment type="cofactor">
    <cofactor evidence="6">
        <name>heme</name>
        <dbReference type="ChEBI" id="CHEBI:30413"/>
    </cofactor>
</comment>
<keyword evidence="2" id="KW-0812">Transmembrane</keyword>
<keyword evidence="5" id="KW-0472">Membrane</keyword>
<dbReference type="GO" id="GO:0020037">
    <property type="term" value="F:heme binding"/>
    <property type="evidence" value="ECO:0007669"/>
    <property type="project" value="InterPro"/>
</dbReference>
<dbReference type="Pfam" id="PF00067">
    <property type="entry name" value="p450"/>
    <property type="match status" value="1"/>
</dbReference>
<keyword evidence="6 7" id="KW-0408">Iron</keyword>
<comment type="subcellular location">
    <subcellularLocation>
        <location evidence="1">Membrane</location>
        <topology evidence="1">Single-pass membrane protein</topology>
    </subcellularLocation>
</comment>
<evidence type="ECO:0000256" key="3">
    <source>
        <dbReference type="ARBA" id="ARBA00022723"/>
    </source>
</evidence>
<accession>A0AAV9AVT0</accession>
<reference evidence="8" key="2">
    <citation type="submission" date="2023-06" db="EMBL/GenBank/DDBJ databases">
        <authorList>
            <person name="Ma L."/>
            <person name="Liu K.-W."/>
            <person name="Li Z."/>
            <person name="Hsiao Y.-Y."/>
            <person name="Qi Y."/>
            <person name="Fu T."/>
            <person name="Tang G."/>
            <person name="Zhang D."/>
            <person name="Sun W.-H."/>
            <person name="Liu D.-K."/>
            <person name="Li Y."/>
            <person name="Chen G.-Z."/>
            <person name="Liu X.-D."/>
            <person name="Liao X.-Y."/>
            <person name="Jiang Y.-T."/>
            <person name="Yu X."/>
            <person name="Hao Y."/>
            <person name="Huang J."/>
            <person name="Zhao X.-W."/>
            <person name="Ke S."/>
            <person name="Chen Y.-Y."/>
            <person name="Wu W.-L."/>
            <person name="Hsu J.-L."/>
            <person name="Lin Y.-F."/>
            <person name="Huang M.-D."/>
            <person name="Li C.-Y."/>
            <person name="Huang L."/>
            <person name="Wang Z.-W."/>
            <person name="Zhao X."/>
            <person name="Zhong W.-Y."/>
            <person name="Peng D.-H."/>
            <person name="Ahmad S."/>
            <person name="Lan S."/>
            <person name="Zhang J.-S."/>
            <person name="Tsai W.-C."/>
            <person name="Van De Peer Y."/>
            <person name="Liu Z.-J."/>
        </authorList>
    </citation>
    <scope>NUCLEOTIDE SEQUENCE</scope>
    <source>
        <strain evidence="8">SCP</strain>
        <tissue evidence="8">Leaves</tissue>
    </source>
</reference>
<dbReference type="AlphaFoldDB" id="A0AAV9AVT0"/>
<dbReference type="InterPro" id="IPR002401">
    <property type="entry name" value="Cyt_P450_E_grp-I"/>
</dbReference>
<evidence type="ECO:0000256" key="7">
    <source>
        <dbReference type="RuleBase" id="RU000461"/>
    </source>
</evidence>
<sequence>MKKLCVSELLGSRTLDALRPIRRQERLRLVATLNEAAARGTIIDVSEELHKASNNGIIRMVTGMSDGGGVHEVRGLVKGVAETIGTLNLSDFVWVLRGVDVRGIKRRIDEVHRRFDEVLERIIGRKEEERRRGGGGGLGRAKDLLDILLEVAEDEKAEFKLTRENIKGFVLDIFTAGSDTTAAVLEWALSELINNPTIQHKAQQELDSVVGKHRLVEESDVPNLPYLQSIVKETLRLHPPAPISHRIATRDVKILDYDVPADTIVFVNMWSLHRDPDHWVNPLEFRPERFEDRVAEEKQKNLLHYAPFGGGRRGCPGASLGLDVLHMTLASLVQCFEWEVVGGRVDMEEGVGLTLPRENPLVCLPRVRLNPFPYNIHG</sequence>
<evidence type="ECO:0000256" key="1">
    <source>
        <dbReference type="ARBA" id="ARBA00004167"/>
    </source>
</evidence>
<keyword evidence="7" id="KW-0503">Monooxygenase</keyword>
<dbReference type="InterPro" id="IPR051103">
    <property type="entry name" value="Plant_metabolite_P450s"/>
</dbReference>
<keyword evidence="6 7" id="KW-0349">Heme</keyword>
<dbReference type="EMBL" id="JAUJYN010000006">
    <property type="protein sequence ID" value="KAK1268256.1"/>
    <property type="molecule type" value="Genomic_DNA"/>
</dbReference>
<proteinExistence type="inferred from homology"/>
<protein>
    <submittedName>
        <fullName evidence="8">Cytochrome P450 93A2</fullName>
    </submittedName>
</protein>
<gene>
    <name evidence="8" type="ORF">QJS04_geneDACA013714</name>
</gene>
<dbReference type="SUPFAM" id="SSF48264">
    <property type="entry name" value="Cytochrome P450"/>
    <property type="match status" value="1"/>
</dbReference>
<keyword evidence="4" id="KW-1133">Transmembrane helix</keyword>
<name>A0AAV9AVT0_ACOGR</name>
<keyword evidence="7" id="KW-0560">Oxidoreductase</keyword>
<dbReference type="Proteomes" id="UP001179952">
    <property type="component" value="Unassembled WGS sequence"/>
</dbReference>
<dbReference type="InterPro" id="IPR036396">
    <property type="entry name" value="Cyt_P450_sf"/>
</dbReference>
<dbReference type="PRINTS" id="PR00463">
    <property type="entry name" value="EP450I"/>
</dbReference>
<comment type="caution">
    <text evidence="8">The sequence shown here is derived from an EMBL/GenBank/DDBJ whole genome shotgun (WGS) entry which is preliminary data.</text>
</comment>
<dbReference type="PROSITE" id="PS00086">
    <property type="entry name" value="CYTOCHROME_P450"/>
    <property type="match status" value="1"/>
</dbReference>
<dbReference type="InterPro" id="IPR017972">
    <property type="entry name" value="Cyt_P450_CS"/>
</dbReference>
<feature type="binding site" description="axial binding residue" evidence="6">
    <location>
        <position position="315"/>
    </location>
    <ligand>
        <name>heme</name>
        <dbReference type="ChEBI" id="CHEBI:30413"/>
    </ligand>
    <ligandPart>
        <name>Fe</name>
        <dbReference type="ChEBI" id="CHEBI:18248"/>
    </ligandPart>
</feature>
<dbReference type="GO" id="GO:0005506">
    <property type="term" value="F:iron ion binding"/>
    <property type="evidence" value="ECO:0007669"/>
    <property type="project" value="InterPro"/>
</dbReference>
<dbReference type="GO" id="GO:0016709">
    <property type="term" value="F:oxidoreductase activity, acting on paired donors, with incorporation or reduction of molecular oxygen, NAD(P)H as one donor, and incorporation of one atom of oxygen"/>
    <property type="evidence" value="ECO:0007669"/>
    <property type="project" value="TreeGrafter"/>
</dbReference>
<dbReference type="PRINTS" id="PR00385">
    <property type="entry name" value="P450"/>
</dbReference>
<evidence type="ECO:0000313" key="8">
    <source>
        <dbReference type="EMBL" id="KAK1268256.1"/>
    </source>
</evidence>
<dbReference type="InterPro" id="IPR001128">
    <property type="entry name" value="Cyt_P450"/>
</dbReference>
<evidence type="ECO:0000256" key="4">
    <source>
        <dbReference type="ARBA" id="ARBA00022989"/>
    </source>
</evidence>
<comment type="similarity">
    <text evidence="7">Belongs to the cytochrome P450 family.</text>
</comment>
<organism evidence="8 9">
    <name type="scientific">Acorus gramineus</name>
    <name type="common">Dwarf sweet flag</name>
    <dbReference type="NCBI Taxonomy" id="55184"/>
    <lineage>
        <taxon>Eukaryota</taxon>
        <taxon>Viridiplantae</taxon>
        <taxon>Streptophyta</taxon>
        <taxon>Embryophyta</taxon>
        <taxon>Tracheophyta</taxon>
        <taxon>Spermatophyta</taxon>
        <taxon>Magnoliopsida</taxon>
        <taxon>Liliopsida</taxon>
        <taxon>Acoraceae</taxon>
        <taxon>Acorus</taxon>
    </lineage>
</organism>
<evidence type="ECO:0000256" key="2">
    <source>
        <dbReference type="ARBA" id="ARBA00022692"/>
    </source>
</evidence>
<dbReference type="Gene3D" id="1.10.630.10">
    <property type="entry name" value="Cytochrome P450"/>
    <property type="match status" value="1"/>
</dbReference>
<keyword evidence="9" id="KW-1185">Reference proteome</keyword>